<proteinExistence type="predicted"/>
<comment type="caution">
    <text evidence="1">The sequence shown here is derived from an EMBL/GenBank/DDBJ whole genome shotgun (WGS) entry which is preliminary data.</text>
</comment>
<reference evidence="1 2" key="1">
    <citation type="submission" date="2018-08" db="EMBL/GenBank/DDBJ databases">
        <title>A genome reference for cultivated species of the human gut microbiota.</title>
        <authorList>
            <person name="Zou Y."/>
            <person name="Xue W."/>
            <person name="Luo G."/>
        </authorList>
    </citation>
    <scope>NUCLEOTIDE SEQUENCE [LARGE SCALE GENOMIC DNA]</scope>
    <source>
        <strain evidence="1 2">AF42-9</strain>
    </source>
</reference>
<name>A0A3R6FJD3_9BACT</name>
<dbReference type="AlphaFoldDB" id="A0A3R6FJD3"/>
<dbReference type="EMBL" id="QRNO01000002">
    <property type="protein sequence ID" value="RHK53084.1"/>
    <property type="molecule type" value="Genomic_DNA"/>
</dbReference>
<sequence>MQCVQETQIIDRIKNKFMKAIYAKDIKAMVKQFDLNEAESDYLNDIAEAINKERTDLCEDIQMTLLYGSYSKSKRNAIRALLVYFGAKAQKENELYRKLDKTCWEIAKVLKCGSYQVMQWIKGIACTKDRFGKFVECSDTFGLNYLEIA</sequence>
<gene>
    <name evidence="1" type="ORF">DW060_01085</name>
</gene>
<evidence type="ECO:0000313" key="1">
    <source>
        <dbReference type="EMBL" id="RHK53084.1"/>
    </source>
</evidence>
<protein>
    <submittedName>
        <fullName evidence="1">Uncharacterized protein</fullName>
    </submittedName>
</protein>
<evidence type="ECO:0000313" key="2">
    <source>
        <dbReference type="Proteomes" id="UP000286598"/>
    </source>
</evidence>
<organism evidence="1 2">
    <name type="scientific">Leyella stercorea</name>
    <dbReference type="NCBI Taxonomy" id="363265"/>
    <lineage>
        <taxon>Bacteria</taxon>
        <taxon>Pseudomonadati</taxon>
        <taxon>Bacteroidota</taxon>
        <taxon>Bacteroidia</taxon>
        <taxon>Bacteroidales</taxon>
        <taxon>Prevotellaceae</taxon>
        <taxon>Leyella</taxon>
    </lineage>
</organism>
<keyword evidence="2" id="KW-1185">Reference proteome</keyword>
<dbReference type="Proteomes" id="UP000286598">
    <property type="component" value="Unassembled WGS sequence"/>
</dbReference>
<accession>A0A3R6FJD3</accession>